<dbReference type="Proteomes" id="UP000757461">
    <property type="component" value="Unassembled WGS sequence"/>
</dbReference>
<proteinExistence type="predicted"/>
<gene>
    <name evidence="1" type="ORF">HXN33_01760</name>
</gene>
<comment type="caution">
    <text evidence="1">The sequence shown here is derived from an EMBL/GenBank/DDBJ whole genome shotgun (WGS) entry which is preliminary data.</text>
</comment>
<accession>A0A930HXJ9</accession>
<name>A0A930HXJ9_9BACT</name>
<reference evidence="1" key="1">
    <citation type="submission" date="2020-04" db="EMBL/GenBank/DDBJ databases">
        <title>Deep metagenomics examines the oral microbiome during advanced dental caries in children, revealing novel taxa and co-occurrences with host molecules.</title>
        <authorList>
            <person name="Baker J.L."/>
            <person name="Morton J.T."/>
            <person name="Dinis M."/>
            <person name="Alvarez R."/>
            <person name="Tran N.C."/>
            <person name="Knight R."/>
            <person name="Edlund A."/>
        </authorList>
    </citation>
    <scope>NUCLEOTIDE SEQUENCE</scope>
    <source>
        <strain evidence="1">JCVI_25_bin.9</strain>
    </source>
</reference>
<organism evidence="1 2">
    <name type="scientific">Prevotella histicola</name>
    <dbReference type="NCBI Taxonomy" id="470565"/>
    <lineage>
        <taxon>Bacteria</taxon>
        <taxon>Pseudomonadati</taxon>
        <taxon>Bacteroidota</taxon>
        <taxon>Bacteroidia</taxon>
        <taxon>Bacteroidales</taxon>
        <taxon>Prevotellaceae</taxon>
        <taxon>Prevotella</taxon>
    </lineage>
</organism>
<sequence>MLDIPVIIRLQFRVDMPYKYKKERMKHDHKSPTHGMRNITERADIHKGYRLFYVSML</sequence>
<protein>
    <submittedName>
        <fullName evidence="1">Uncharacterized protein</fullName>
    </submittedName>
</protein>
<evidence type="ECO:0000313" key="1">
    <source>
        <dbReference type="EMBL" id="MBF1414283.1"/>
    </source>
</evidence>
<dbReference type="EMBL" id="JABZSQ010000016">
    <property type="protein sequence ID" value="MBF1414283.1"/>
    <property type="molecule type" value="Genomic_DNA"/>
</dbReference>
<dbReference type="AlphaFoldDB" id="A0A930HXJ9"/>
<evidence type="ECO:0000313" key="2">
    <source>
        <dbReference type="Proteomes" id="UP000757461"/>
    </source>
</evidence>